<dbReference type="Gene3D" id="3.80.30.20">
    <property type="entry name" value="tm_1862 like domain"/>
    <property type="match status" value="1"/>
</dbReference>
<dbReference type="GO" id="GO:0051539">
    <property type="term" value="F:4 iron, 4 sulfur cluster binding"/>
    <property type="evidence" value="ECO:0007669"/>
    <property type="project" value="InterPro"/>
</dbReference>
<dbReference type="SUPFAM" id="SSF102114">
    <property type="entry name" value="Radical SAM enzymes"/>
    <property type="match status" value="1"/>
</dbReference>
<dbReference type="InterPro" id="IPR058240">
    <property type="entry name" value="rSAM_sf"/>
</dbReference>
<dbReference type="InterPro" id="IPR023404">
    <property type="entry name" value="rSAM_horseshoe"/>
</dbReference>
<keyword evidence="2" id="KW-0808">Transferase</keyword>
<dbReference type="EC" id="2.-.-.-" evidence="2"/>
<evidence type="ECO:0000256" key="1">
    <source>
        <dbReference type="ARBA" id="ARBA00001966"/>
    </source>
</evidence>
<dbReference type="PANTHER" id="PTHR43837">
    <property type="entry name" value="RIBOSOMAL PROTEIN S12 METHYLTHIOTRANSFERASE RIMO"/>
    <property type="match status" value="1"/>
</dbReference>
<dbReference type="AlphaFoldDB" id="A0A379WBJ9"/>
<dbReference type="EMBL" id="UGXS01000004">
    <property type="protein sequence ID" value="SUH16687.1"/>
    <property type="molecule type" value="Genomic_DNA"/>
</dbReference>
<comment type="cofactor">
    <cofactor evidence="1">
        <name>[4Fe-4S] cluster</name>
        <dbReference type="ChEBI" id="CHEBI:49883"/>
    </cofactor>
</comment>
<sequence>MISQDTSAYGVDVKHRTGFHNGEPVKTSMVSLCEQLSKLGVWTRLHYVYPYPHVDDVIPLMAEGKILPYLDIPLQHASPRILKLMKRPGSVDRQLARIKQWREICRN</sequence>
<dbReference type="GO" id="GO:0035599">
    <property type="term" value="F:aspartic acid methylthiotransferase activity"/>
    <property type="evidence" value="ECO:0007669"/>
    <property type="project" value="TreeGrafter"/>
</dbReference>
<proteinExistence type="predicted"/>
<dbReference type="GO" id="GO:0005829">
    <property type="term" value="C:cytosol"/>
    <property type="evidence" value="ECO:0007669"/>
    <property type="project" value="TreeGrafter"/>
</dbReference>
<gene>
    <name evidence="2" type="primary">rimO_1</name>
    <name evidence="2" type="ORF">NCTC8258_04452</name>
</gene>
<dbReference type="PANTHER" id="PTHR43837:SF1">
    <property type="entry name" value="RIBOSOMAL PROTEIN US12 METHYLTHIOTRANSFERASE RIMO"/>
    <property type="match status" value="1"/>
</dbReference>
<dbReference type="InterPro" id="IPR005840">
    <property type="entry name" value="Ribosomal_uS12_MeSTrfase_RimO"/>
</dbReference>
<reference evidence="2 3" key="1">
    <citation type="submission" date="2018-06" db="EMBL/GenBank/DDBJ databases">
        <authorList>
            <consortium name="Pathogen Informatics"/>
            <person name="Doyle S."/>
        </authorList>
    </citation>
    <scope>NUCLEOTIDE SEQUENCE [LARGE SCALE GENOMIC DNA]</scope>
    <source>
        <strain evidence="2 3">NCTC8258</strain>
    </source>
</reference>
<accession>A0A379WBJ9</accession>
<evidence type="ECO:0000313" key="2">
    <source>
        <dbReference type="EMBL" id="SUH16687.1"/>
    </source>
</evidence>
<evidence type="ECO:0000313" key="3">
    <source>
        <dbReference type="Proteomes" id="UP000255509"/>
    </source>
</evidence>
<dbReference type="Proteomes" id="UP000255509">
    <property type="component" value="Unassembled WGS sequence"/>
</dbReference>
<organism evidence="2 3">
    <name type="scientific">Salmonella enterica I</name>
    <dbReference type="NCBI Taxonomy" id="59201"/>
    <lineage>
        <taxon>Bacteria</taxon>
        <taxon>Pseudomonadati</taxon>
        <taxon>Pseudomonadota</taxon>
        <taxon>Gammaproteobacteria</taxon>
        <taxon>Enterobacterales</taxon>
        <taxon>Enterobacteriaceae</taxon>
        <taxon>Salmonella</taxon>
    </lineage>
</organism>
<name>A0A379WBJ9_SALET</name>
<protein>
    <submittedName>
        <fullName evidence="2">Ribosomal protein S12p Asp88 methylthio transferase</fullName>
        <ecNumber evidence="2">2.-.-.-</ecNumber>
    </submittedName>
</protein>